<evidence type="ECO:0000256" key="4">
    <source>
        <dbReference type="ARBA" id="ARBA00022840"/>
    </source>
</evidence>
<organism evidence="6 7">
    <name type="scientific">Treponema vincentii</name>
    <dbReference type="NCBI Taxonomy" id="69710"/>
    <lineage>
        <taxon>Bacteria</taxon>
        <taxon>Pseudomonadati</taxon>
        <taxon>Spirochaetota</taxon>
        <taxon>Spirochaetia</taxon>
        <taxon>Spirochaetales</taxon>
        <taxon>Treponemataceae</taxon>
        <taxon>Treponema</taxon>
    </lineage>
</organism>
<keyword evidence="2" id="KW-0813">Transport</keyword>
<dbReference type="InterPro" id="IPR017871">
    <property type="entry name" value="ABC_transporter-like_CS"/>
</dbReference>
<proteinExistence type="inferred from homology"/>
<dbReference type="RefSeq" id="WP_162662513.1">
    <property type="nucleotide sequence ID" value="NZ_CP048020.1"/>
</dbReference>
<evidence type="ECO:0000259" key="5">
    <source>
        <dbReference type="PROSITE" id="PS50893"/>
    </source>
</evidence>
<keyword evidence="3" id="KW-0547">Nucleotide-binding</keyword>
<dbReference type="InterPro" id="IPR003439">
    <property type="entry name" value="ABC_transporter-like_ATP-bd"/>
</dbReference>
<protein>
    <submittedName>
        <fullName evidence="6">ATP-binding cassette domain-containing protein</fullName>
    </submittedName>
</protein>
<gene>
    <name evidence="6" type="ORF">GWP43_02735</name>
</gene>
<dbReference type="GO" id="GO:0005524">
    <property type="term" value="F:ATP binding"/>
    <property type="evidence" value="ECO:0007669"/>
    <property type="project" value="UniProtKB-KW"/>
</dbReference>
<dbReference type="SMART" id="SM00382">
    <property type="entry name" value="AAA"/>
    <property type="match status" value="1"/>
</dbReference>
<name>A0A6P1XZV4_9SPIR</name>
<dbReference type="InterPro" id="IPR050319">
    <property type="entry name" value="ABC_transp_ATP-bind"/>
</dbReference>
<sequence>MEYILQCSALSKSFRSNTILGASASILKNIDCGIVPFSVTGITGESGCGKTTLSRCILNLIKPDSGIVLIHGRPVCAYGCKKEFFRTIQAVQQNPESALDPDFTVRRSLEEMYTLHKERFASKQVFLKELESLCKDAGIAYDELDRLPYCFSGGQLQRICIIRAVIIKPEILILDEPTSMLDVAVQAQILSLLSKLKEKYKLTLILISHDLNVIEYFCDYLIVMRAGSIVESGVCKEVFAHPAHEYTAALLKSRNLHLN</sequence>
<evidence type="ECO:0000256" key="2">
    <source>
        <dbReference type="ARBA" id="ARBA00022448"/>
    </source>
</evidence>
<dbReference type="PANTHER" id="PTHR43776">
    <property type="entry name" value="TRANSPORT ATP-BINDING PROTEIN"/>
    <property type="match status" value="1"/>
</dbReference>
<dbReference type="InterPro" id="IPR003593">
    <property type="entry name" value="AAA+_ATPase"/>
</dbReference>
<dbReference type="GO" id="GO:0055085">
    <property type="term" value="P:transmembrane transport"/>
    <property type="evidence" value="ECO:0007669"/>
    <property type="project" value="UniProtKB-ARBA"/>
</dbReference>
<dbReference type="Pfam" id="PF00005">
    <property type="entry name" value="ABC_tran"/>
    <property type="match status" value="1"/>
</dbReference>
<feature type="domain" description="ABC transporter" evidence="5">
    <location>
        <begin position="5"/>
        <end position="251"/>
    </location>
</feature>
<evidence type="ECO:0000313" key="7">
    <source>
        <dbReference type="Proteomes" id="UP000464374"/>
    </source>
</evidence>
<dbReference type="CDD" id="cd03257">
    <property type="entry name" value="ABC_NikE_OppD_transporters"/>
    <property type="match status" value="1"/>
</dbReference>
<dbReference type="Proteomes" id="UP000464374">
    <property type="component" value="Chromosome"/>
</dbReference>
<dbReference type="KEGG" id="trz:GWP43_02735"/>
<evidence type="ECO:0000313" key="6">
    <source>
        <dbReference type="EMBL" id="QHX42540.1"/>
    </source>
</evidence>
<dbReference type="AlphaFoldDB" id="A0A6P1XZV4"/>
<dbReference type="SUPFAM" id="SSF52540">
    <property type="entry name" value="P-loop containing nucleoside triphosphate hydrolases"/>
    <property type="match status" value="1"/>
</dbReference>
<evidence type="ECO:0000256" key="1">
    <source>
        <dbReference type="ARBA" id="ARBA00005417"/>
    </source>
</evidence>
<dbReference type="InterPro" id="IPR027417">
    <property type="entry name" value="P-loop_NTPase"/>
</dbReference>
<evidence type="ECO:0000256" key="3">
    <source>
        <dbReference type="ARBA" id="ARBA00022741"/>
    </source>
</evidence>
<comment type="similarity">
    <text evidence="1">Belongs to the ABC transporter superfamily.</text>
</comment>
<accession>A0A6P1XZV4</accession>
<keyword evidence="4 6" id="KW-0067">ATP-binding</keyword>
<dbReference type="EMBL" id="CP048020">
    <property type="protein sequence ID" value="QHX42540.1"/>
    <property type="molecule type" value="Genomic_DNA"/>
</dbReference>
<dbReference type="PROSITE" id="PS50893">
    <property type="entry name" value="ABC_TRANSPORTER_2"/>
    <property type="match status" value="1"/>
</dbReference>
<dbReference type="Gene3D" id="3.40.50.300">
    <property type="entry name" value="P-loop containing nucleotide triphosphate hydrolases"/>
    <property type="match status" value="1"/>
</dbReference>
<dbReference type="PROSITE" id="PS00211">
    <property type="entry name" value="ABC_TRANSPORTER_1"/>
    <property type="match status" value="1"/>
</dbReference>
<reference evidence="6 7" key="1">
    <citation type="submission" date="2020-01" db="EMBL/GenBank/DDBJ databases">
        <title>Complete genome sequence of a human oral phylogroup 1 Treponema sp. strain ATCC 700766, originally isolated from periodontitis dental plaque.</title>
        <authorList>
            <person name="Chan Y."/>
            <person name="Huo Y.-B."/>
            <person name="Yu X.-L."/>
            <person name="Zeng H."/>
            <person name="Leung W.-K."/>
            <person name="Watt R.M."/>
        </authorList>
    </citation>
    <scope>NUCLEOTIDE SEQUENCE [LARGE SCALE GENOMIC DNA]</scope>
    <source>
        <strain evidence="6 7">OMZ 804</strain>
    </source>
</reference>
<dbReference type="GO" id="GO:0016887">
    <property type="term" value="F:ATP hydrolysis activity"/>
    <property type="evidence" value="ECO:0007669"/>
    <property type="project" value="InterPro"/>
</dbReference>
<dbReference type="PANTHER" id="PTHR43776:SF7">
    <property type="entry name" value="D,D-DIPEPTIDE TRANSPORT ATP-BINDING PROTEIN DDPF-RELATED"/>
    <property type="match status" value="1"/>
</dbReference>